<protein>
    <recommendedName>
        <fullName evidence="3">DDE Tnp4 domain-containing protein</fullName>
    </recommendedName>
</protein>
<evidence type="ECO:0008006" key="3">
    <source>
        <dbReference type="Google" id="ProtNLM"/>
    </source>
</evidence>
<dbReference type="Proteomes" id="UP000050525">
    <property type="component" value="Unassembled WGS sequence"/>
</dbReference>
<dbReference type="STRING" id="8496.A0A151ME57"/>
<proteinExistence type="predicted"/>
<evidence type="ECO:0000313" key="2">
    <source>
        <dbReference type="Proteomes" id="UP000050525"/>
    </source>
</evidence>
<dbReference type="AlphaFoldDB" id="A0A151ME57"/>
<sequence length="123" mass="13911">MHRAIPPDKRVTMAIMKLASPSSLRYIMNQFGVAACTVRLATHEVCQLLKEIAANKIIHLVNPQQAIDGFNEKRFPSCVKTLDSTHIPVLCPEGAFTNRKRYASLILQAMVDHQGWFMNIYTK</sequence>
<reference evidence="1 2" key="1">
    <citation type="journal article" date="2012" name="Genome Biol.">
        <title>Sequencing three crocodilian genomes to illuminate the evolution of archosaurs and amniotes.</title>
        <authorList>
            <person name="St John J.A."/>
            <person name="Braun E.L."/>
            <person name="Isberg S.R."/>
            <person name="Miles L.G."/>
            <person name="Chong A.Y."/>
            <person name="Gongora J."/>
            <person name="Dalzell P."/>
            <person name="Moran C."/>
            <person name="Bed'hom B."/>
            <person name="Abzhanov A."/>
            <person name="Burgess S.C."/>
            <person name="Cooksey A.M."/>
            <person name="Castoe T.A."/>
            <person name="Crawford N.G."/>
            <person name="Densmore L.D."/>
            <person name="Drew J.C."/>
            <person name="Edwards S.V."/>
            <person name="Faircloth B.C."/>
            <person name="Fujita M.K."/>
            <person name="Greenwold M.J."/>
            <person name="Hoffmann F.G."/>
            <person name="Howard J.M."/>
            <person name="Iguchi T."/>
            <person name="Janes D.E."/>
            <person name="Khan S.Y."/>
            <person name="Kohno S."/>
            <person name="de Koning A.J."/>
            <person name="Lance S.L."/>
            <person name="McCarthy F.M."/>
            <person name="McCormack J.E."/>
            <person name="Merchant M.E."/>
            <person name="Peterson D.G."/>
            <person name="Pollock D.D."/>
            <person name="Pourmand N."/>
            <person name="Raney B.J."/>
            <person name="Roessler K.A."/>
            <person name="Sanford J.R."/>
            <person name="Sawyer R.H."/>
            <person name="Schmidt C.J."/>
            <person name="Triplett E.W."/>
            <person name="Tuberville T.D."/>
            <person name="Venegas-Anaya M."/>
            <person name="Howard J.T."/>
            <person name="Jarvis E.D."/>
            <person name="Guillette L.J.Jr."/>
            <person name="Glenn T.C."/>
            <person name="Green R.E."/>
            <person name="Ray D.A."/>
        </authorList>
    </citation>
    <scope>NUCLEOTIDE SEQUENCE [LARGE SCALE GENOMIC DNA]</scope>
    <source>
        <strain evidence="1">KSC_2009_1</strain>
    </source>
</reference>
<keyword evidence="2" id="KW-1185">Reference proteome</keyword>
<dbReference type="EMBL" id="AKHW03006231">
    <property type="protein sequence ID" value="KYO22797.1"/>
    <property type="molecule type" value="Genomic_DNA"/>
</dbReference>
<accession>A0A151ME57</accession>
<comment type="caution">
    <text evidence="1">The sequence shown here is derived from an EMBL/GenBank/DDBJ whole genome shotgun (WGS) entry which is preliminary data.</text>
</comment>
<gene>
    <name evidence="1" type="ORF">Y1Q_0003279</name>
</gene>
<organism evidence="1 2">
    <name type="scientific">Alligator mississippiensis</name>
    <name type="common">American alligator</name>
    <dbReference type="NCBI Taxonomy" id="8496"/>
    <lineage>
        <taxon>Eukaryota</taxon>
        <taxon>Metazoa</taxon>
        <taxon>Chordata</taxon>
        <taxon>Craniata</taxon>
        <taxon>Vertebrata</taxon>
        <taxon>Euteleostomi</taxon>
        <taxon>Archelosauria</taxon>
        <taxon>Archosauria</taxon>
        <taxon>Crocodylia</taxon>
        <taxon>Alligatoridae</taxon>
        <taxon>Alligatorinae</taxon>
        <taxon>Alligator</taxon>
    </lineage>
</organism>
<name>A0A151ME57_ALLMI</name>
<evidence type="ECO:0000313" key="1">
    <source>
        <dbReference type="EMBL" id="KYO22797.1"/>
    </source>
</evidence>